<dbReference type="RefSeq" id="WP_270109671.1">
    <property type="nucleotide sequence ID" value="NZ_JAPZVP010000006.1"/>
</dbReference>
<gene>
    <name evidence="1" type="ORF">O1R50_09150</name>
</gene>
<evidence type="ECO:0000313" key="1">
    <source>
        <dbReference type="EMBL" id="MDA1359788.1"/>
    </source>
</evidence>
<reference evidence="1" key="1">
    <citation type="submission" date="2022-12" db="EMBL/GenBank/DDBJ databases">
        <title>Gycomyces niveus sp.nov.,a novel actinomycete isolated from soil in Shouguan.</title>
        <authorList>
            <person name="Yang X."/>
        </authorList>
    </citation>
    <scope>NUCLEOTIDE SEQUENCE</scope>
    <source>
        <strain evidence="1">NEAU-A15</strain>
    </source>
</reference>
<evidence type="ECO:0000313" key="2">
    <source>
        <dbReference type="Proteomes" id="UP001146067"/>
    </source>
</evidence>
<accession>A0A9X3ST25</accession>
<comment type="caution">
    <text evidence="1">The sequence shown here is derived from an EMBL/GenBank/DDBJ whole genome shotgun (WGS) entry which is preliminary data.</text>
</comment>
<dbReference type="EMBL" id="JAPZVP010000006">
    <property type="protein sequence ID" value="MDA1359788.1"/>
    <property type="molecule type" value="Genomic_DNA"/>
</dbReference>
<protein>
    <submittedName>
        <fullName evidence="1">Uncharacterized protein</fullName>
    </submittedName>
</protein>
<proteinExistence type="predicted"/>
<keyword evidence="2" id="KW-1185">Reference proteome</keyword>
<name>A0A9X3ST25_9ACTN</name>
<sequence length="317" mass="33213">MIIDGDGENSFDATLAAVLNDLVQAPGDTVMGLYHYGDALEATPIDALGVAVEQEYRTAVQHHTGRAAFRQALRRAGRRMRSGEDLLETEFLWGVAISMRFSDGGERCVRLVAVGVDGTVHWCTAKGQLPPAFARIPDGTALLSSDHVVAGLDAVLDAAVRESDRACRAAVAAMIGSIRGGDGAGDGHAAFGIWQQGGDFSATTLQQATDVLDRHLAATGDIDSATERAAAELATAPGGQNANGFVGSGLVNIDRTGPAPMIVANAVVGTRLHLVAWPLEESEPVEETCPWHELAPSNRPFVNALRALTRALTSLSA</sequence>
<dbReference type="Proteomes" id="UP001146067">
    <property type="component" value="Unassembled WGS sequence"/>
</dbReference>
<dbReference type="AlphaFoldDB" id="A0A9X3ST25"/>
<organism evidence="1 2">
    <name type="scientific">Glycomyces luteolus</name>
    <dbReference type="NCBI Taxonomy" id="2670330"/>
    <lineage>
        <taxon>Bacteria</taxon>
        <taxon>Bacillati</taxon>
        <taxon>Actinomycetota</taxon>
        <taxon>Actinomycetes</taxon>
        <taxon>Glycomycetales</taxon>
        <taxon>Glycomycetaceae</taxon>
        <taxon>Glycomyces</taxon>
    </lineage>
</organism>